<keyword evidence="3" id="KW-1185">Reference proteome</keyword>
<dbReference type="PANTHER" id="PTHR28122">
    <property type="entry name" value="E3 UBIQUITIN-PROTEIN LIGASE SUBSTRATE RECEPTOR MMS22"/>
    <property type="match status" value="1"/>
</dbReference>
<dbReference type="RefSeq" id="XP_003672308.1">
    <property type="nucleotide sequence ID" value="XM_003672260.1"/>
</dbReference>
<feature type="region of interest" description="Disordered" evidence="1">
    <location>
        <begin position="470"/>
        <end position="489"/>
    </location>
</feature>
<evidence type="ECO:0000256" key="1">
    <source>
        <dbReference type="SAM" id="MobiDB-lite"/>
    </source>
</evidence>
<protein>
    <submittedName>
        <fullName evidence="2">Uncharacterized protein</fullName>
    </submittedName>
</protein>
<dbReference type="GO" id="GO:0031297">
    <property type="term" value="P:replication fork processing"/>
    <property type="evidence" value="ECO:0007669"/>
    <property type="project" value="InterPro"/>
</dbReference>
<proteinExistence type="predicted"/>
<sequence length="1546" mass="177275">MDEDSDLGLDITSIISDSEGGTDDLDVLYVEDRPLWGNNELLNTDQPEDGSETQINDNTVLINVSTQIDGGWDEQQARSEHKRAEPEGVITDIDNRDIDATVSISDLSLDGHNSLTALNDSRRSLRKRKAIQKNPYSLDRIKHRQLLAGYDVSAFDNIEELSIPKKGIEATPEERMIENGDLDNLSADEEYLSNDGVQNDSDVERYQDYEILSQEDKEIEEPYLPHTVPGHNGYQSDTIDNTGVSDLIADTEEVTYRGRPINLKTGYRGILPRVAWEKEIVTQSKAKDRRKISSKQGSIAHKWVARRKKIHAPSNNQEDLLLNEMIVSDSDISDGGITSHYLEGTFSQNNGEEKALEELNAYYEEKYSTNYPVNGYLQLQDSVNSENDLTSLKDLAIDSPLNGPRNISMREPILVTSQDSDTGLDIYNSSEDGNNYEAGIAEENNRGTIDAMLTKKRSESSIPAKRIKQKDKNINLKRNSKASNSKRRVTYRRRRPITVVKRSIRRSDNSRKRASSNLKHITTTDRQQREASYLLEKLDLELTNFDVGGENFAVSEGNKEKKKKKRKVLRNNSSTLRGNPVFSTIIEAVGSRYGLLKGSASKRHITDNYSENINGSIMHETPRLLSLPDILLSGKTFDPPSVVKIILTDKSYTLSKLGSSNIIYMLNEMFGYIITHGVIDAELVHISEELTKFMLLVNNSGLLEVVEKFHHDFRSKVHILKEKAKPIHFFQLAACQLMLYEVSQYTTTSLRLKDEIEHRILDNIVVFFKLLAICKGILSGNDLTYLFESYHILVTIVQLLDRKQHLWEALEKQSYSSQIALIILNLFPTRKTIWSLLRIEPSFISLVYTFKFIGYSTSQCNWIVDKDLIINLDRAFKKGRFIDFEEEMELSKKSQVLMSSESDIYIPTVFNLYLDLLRIVEITPATAERITPLADISSNDPISVLINRTNLLIILTRKCNVNASKKRFYELLRPLLKEDYLSNKDVNDSNRVCDSILNGTISLLKNSNAKGTILKPKWVKNIYQLFFTDGNNNHRNNRLQKWYSFLQQLNNTQPKSNLVFTLKLLYPSLSFMIAEKSPHMAIIDYFFKMYLSSLKLLGSTWINKNLFPLVKDTIPMNIYWIDYYCIIGEHLIKENIYTWWTFQAYNGFQDNLPRQFYFYSKITEMCDMNSFGSLKESMFTLATTHLLDVPPANNFLLFLFQLLKKEEGMVMPTIDTKSTERINLKILKCFVKCLHRNSYFDLLNNLIAKVKEEYLSKNLSSEYTNNFVNFINSNFVDEIKDSESFRRLKLIFGISNIELEKSEFKAKLKGVSNDNLRAVYLIKMLLKIYSSGESSSLEDYIDKIKSLFSSNVLDATPLDFFVSLLEAHFPLGTQGCHRNQLKAYSFHLFVRVLNEKLVESYYQVTRSEYCLLYQLFECICKNWINFESEHALECLEGNHDVNDLLVAIFRISSGFRESSHLVRMIDDRFPNSDVDPEEYASEGSPLCSLKLSSLSKEIDGLIRDNSGNLDDSILMKFKDSASSSVQRESIQGIVLEYKKRYGRPKE</sequence>
<name>G0WGY7_NAUDC</name>
<dbReference type="eggNOG" id="ENOG502R0S3">
    <property type="taxonomic scope" value="Eukaryota"/>
</dbReference>
<dbReference type="GO" id="GO:0035361">
    <property type="term" value="C:Cul8-RING ubiquitin ligase complex"/>
    <property type="evidence" value="ECO:0007669"/>
    <property type="project" value="TreeGrafter"/>
</dbReference>
<dbReference type="STRING" id="1071378.G0WGY7"/>
<feature type="region of interest" description="Disordered" evidence="1">
    <location>
        <begin position="503"/>
        <end position="526"/>
    </location>
</feature>
<dbReference type="GO" id="GO:0005634">
    <property type="term" value="C:nucleus"/>
    <property type="evidence" value="ECO:0007669"/>
    <property type="project" value="InterPro"/>
</dbReference>
<organism evidence="2 3">
    <name type="scientific">Naumovozyma dairenensis (strain ATCC 10597 / BCRC 20456 / CBS 421 / NBRC 0211 / NRRL Y-12639)</name>
    <name type="common">Saccharomyces dairenensis</name>
    <dbReference type="NCBI Taxonomy" id="1071378"/>
    <lineage>
        <taxon>Eukaryota</taxon>
        <taxon>Fungi</taxon>
        <taxon>Dikarya</taxon>
        <taxon>Ascomycota</taxon>
        <taxon>Saccharomycotina</taxon>
        <taxon>Saccharomycetes</taxon>
        <taxon>Saccharomycetales</taxon>
        <taxon>Saccharomycetaceae</taxon>
        <taxon>Naumovozyma</taxon>
    </lineage>
</organism>
<dbReference type="PANTHER" id="PTHR28122:SF1">
    <property type="entry name" value="E3 UBIQUITIN-PROTEIN LIGASE SUBSTRATE RECEPTOR MMS22"/>
    <property type="match status" value="1"/>
</dbReference>
<dbReference type="OrthoDB" id="4068315at2759"/>
<evidence type="ECO:0000313" key="2">
    <source>
        <dbReference type="EMBL" id="CCD27065.1"/>
    </source>
</evidence>
<dbReference type="Proteomes" id="UP000000689">
    <property type="component" value="Chromosome 10"/>
</dbReference>
<dbReference type="GeneID" id="11494324"/>
<dbReference type="EMBL" id="HE580276">
    <property type="protein sequence ID" value="CCD27065.1"/>
    <property type="molecule type" value="Genomic_DNA"/>
</dbReference>
<dbReference type="OMA" id="IHFYQIA"/>
<gene>
    <name evidence="2" type="primary">NDAI0J01730</name>
    <name evidence="2" type="ordered locus">NDAI_0J01730</name>
</gene>
<evidence type="ECO:0000313" key="3">
    <source>
        <dbReference type="Proteomes" id="UP000000689"/>
    </source>
</evidence>
<feature type="compositionally biased region" description="Basic residues" evidence="1">
    <location>
        <begin position="478"/>
        <end position="489"/>
    </location>
</feature>
<dbReference type="KEGG" id="ndi:NDAI_0J01730"/>
<accession>G0WGY7</accession>
<dbReference type="GO" id="GO:0000724">
    <property type="term" value="P:double-strand break repair via homologous recombination"/>
    <property type="evidence" value="ECO:0007669"/>
    <property type="project" value="TreeGrafter"/>
</dbReference>
<dbReference type="InterPro" id="IPR019021">
    <property type="entry name" value="Mms22"/>
</dbReference>
<dbReference type="HOGENOM" id="CLU_251473_0_0_1"/>
<reference evidence="2 3" key="1">
    <citation type="journal article" date="2011" name="Proc. Natl. Acad. Sci. U.S.A.">
        <title>Evolutionary erosion of yeast sex chromosomes by mating-type switching accidents.</title>
        <authorList>
            <person name="Gordon J.L."/>
            <person name="Armisen D."/>
            <person name="Proux-Wera E."/>
            <person name="Oheigeartaigh S.S."/>
            <person name="Byrne K.P."/>
            <person name="Wolfe K.H."/>
        </authorList>
    </citation>
    <scope>NUCLEOTIDE SEQUENCE [LARGE SCALE GENOMIC DNA]</scope>
    <source>
        <strain evidence="3">ATCC 10597 / BCRC 20456 / CBS 421 / NBRC 0211 / NRRL Y-12639</strain>
    </source>
</reference>